<dbReference type="AlphaFoldDB" id="M2XW67"/>
<accession>M2XW67</accession>
<organism evidence="1 2">
    <name type="scientific">Galdieria sulphuraria</name>
    <name type="common">Red alga</name>
    <dbReference type="NCBI Taxonomy" id="130081"/>
    <lineage>
        <taxon>Eukaryota</taxon>
        <taxon>Rhodophyta</taxon>
        <taxon>Bangiophyceae</taxon>
        <taxon>Galdieriales</taxon>
        <taxon>Galdieriaceae</taxon>
        <taxon>Galdieria</taxon>
    </lineage>
</organism>
<dbReference type="EMBL" id="KB454529">
    <property type="protein sequence ID" value="EME27684.1"/>
    <property type="molecule type" value="Genomic_DNA"/>
</dbReference>
<evidence type="ECO:0000313" key="1">
    <source>
        <dbReference type="EMBL" id="EME27684.1"/>
    </source>
</evidence>
<dbReference type="KEGG" id="gsl:Gasu_48270"/>
<protein>
    <submittedName>
        <fullName evidence="1">Uncharacterized protein</fullName>
    </submittedName>
</protein>
<dbReference type="GeneID" id="17086573"/>
<proteinExistence type="predicted"/>
<gene>
    <name evidence="1" type="ORF">Gasu_48270</name>
</gene>
<dbReference type="Gramene" id="EME27684">
    <property type="protein sequence ID" value="EME27684"/>
    <property type="gene ID" value="Gasu_48270"/>
</dbReference>
<dbReference type="OrthoDB" id="10345901at2759"/>
<dbReference type="Proteomes" id="UP000030680">
    <property type="component" value="Unassembled WGS sequence"/>
</dbReference>
<dbReference type="RefSeq" id="XP_005704204.1">
    <property type="nucleotide sequence ID" value="XM_005704147.1"/>
</dbReference>
<sequence length="127" mass="15189">MLSTGTCGFFSLLERNMTSLPLKLVNSQSAVLHLRPRYIIRYFCCYETGEFPVKEWLMRKIEERITHDWFVTQHDPLGSFYYATWFHKTKYLAKLLKEREESVKLSYHKLVDEGFVVDESQLKRTNK</sequence>
<name>M2XW67_GALSU</name>
<evidence type="ECO:0000313" key="2">
    <source>
        <dbReference type="Proteomes" id="UP000030680"/>
    </source>
</evidence>
<reference evidence="2" key="1">
    <citation type="journal article" date="2013" name="Science">
        <title>Gene transfer from bacteria and archaea facilitated evolution of an extremophilic eukaryote.</title>
        <authorList>
            <person name="Schonknecht G."/>
            <person name="Chen W.H."/>
            <person name="Ternes C.M."/>
            <person name="Barbier G.G."/>
            <person name="Shrestha R.P."/>
            <person name="Stanke M."/>
            <person name="Brautigam A."/>
            <person name="Baker B.J."/>
            <person name="Banfield J.F."/>
            <person name="Garavito R.M."/>
            <person name="Carr K."/>
            <person name="Wilkerson C."/>
            <person name="Rensing S.A."/>
            <person name="Gagneul D."/>
            <person name="Dickenson N.E."/>
            <person name="Oesterhelt C."/>
            <person name="Lercher M.J."/>
            <person name="Weber A.P."/>
        </authorList>
    </citation>
    <scope>NUCLEOTIDE SEQUENCE [LARGE SCALE GENOMIC DNA]</scope>
    <source>
        <strain evidence="2">074W</strain>
    </source>
</reference>
<keyword evidence="2" id="KW-1185">Reference proteome</keyword>